<keyword evidence="2" id="KW-1185">Reference proteome</keyword>
<accession>A0ACB9NRX7</accession>
<dbReference type="Proteomes" id="UP000828941">
    <property type="component" value="Chromosome 6"/>
</dbReference>
<evidence type="ECO:0000313" key="2">
    <source>
        <dbReference type="Proteomes" id="UP000828941"/>
    </source>
</evidence>
<proteinExistence type="predicted"/>
<name>A0ACB9NRX7_BAUVA</name>
<protein>
    <submittedName>
        <fullName evidence="1">Uncharacterized protein</fullName>
    </submittedName>
</protein>
<reference evidence="1 2" key="1">
    <citation type="journal article" date="2022" name="DNA Res.">
        <title>Chromosomal-level genome assembly of the orchid tree Bauhinia variegata (Leguminosae; Cercidoideae) supports the allotetraploid origin hypothesis of Bauhinia.</title>
        <authorList>
            <person name="Zhong Y."/>
            <person name="Chen Y."/>
            <person name="Zheng D."/>
            <person name="Pang J."/>
            <person name="Liu Y."/>
            <person name="Luo S."/>
            <person name="Meng S."/>
            <person name="Qian L."/>
            <person name="Wei D."/>
            <person name="Dai S."/>
            <person name="Zhou R."/>
        </authorList>
    </citation>
    <scope>NUCLEOTIDE SEQUENCE [LARGE SCALE GENOMIC DNA]</scope>
    <source>
        <strain evidence="1">BV-YZ2020</strain>
    </source>
</reference>
<comment type="caution">
    <text evidence="1">The sequence shown here is derived from an EMBL/GenBank/DDBJ whole genome shotgun (WGS) entry which is preliminary data.</text>
</comment>
<gene>
    <name evidence="1" type="ORF">L6164_016528</name>
</gene>
<sequence length="1022" mass="115655">MENIRTLWTTCTVWLLFLGSFSTAFYSKFETHENPSIIYTYNRFAEIKDKCGIFLSRASELAADDNRGSRIKEELSFSSGEWNQNNEAITLVQFHENSLGDSCSKVKLVSFSVVDVSSVRQSNKTVSISGKLRIGVAQNERAFSNYMTDKWSPSFHVNSEGTIYTMLFEGVYVESEDNGGERILCMLGTAAMPSFSDDLETVNGYGYGYTNINSNNLLAQDDQIMLVLRYPKTFTLTTNGISGELKSLNGKTNATYFDTFNIYSLLDGHNKYHFGAEGLLQKACHPYPYEDSLVDQEIVMNREDQFCENIQPFLFDGLFSFSPKWEIFSKSDGSDKLGPFILPGGMKASTEYFNNFRLLIQDFRCEQSSDEINAKTANVSAAFRLIYFEGQRCGFEERTHLSGMTLSAEGMWKSSSGQLCMVGCIGLVGEATERCNSRICLYLPHTFSIHQRSTIFGTISSINRAEESFLYFEVPINPNHLISKYQRAVILHRSEEMPRKMVGWSYKYSKTMEVIAFQNRTKLSILGNYMKSLFSYPSLKGGLIANLSSLSDELSFVVAAVPFDSSNGQSGKVRVGMEVLSLGPLFGRCQDQSYSNCQDLSSLSQSVSNNGIEVSGFLSTISSYCSCHSTLAFSLSFEGIYDPRVGEMYLVGCKNIMASVSAMKNGTKLEGGKDCEIEIKVDYPPLSIRWLLGSKYKIFISSKRNREDSLYFSPIKLLTYPLFHYDDLLNNIIMRETVEGVLRIIMLTMAILCTWSQLYYASKIQDPAQASLVMLAIQALGYGIPLLTGEGNDILFKWKLVQNNVHTNERYDLDKYEHLRLIESAIRILLLVAFLLTLRIAQIVYRSCVRRSLNQKHIIDAASEKWVFLITLALHVGGFLAAHATRPVHSDKVIYHYENFGYASTPTSYNSEKFDKWTGEIDDYSGVVQDFFLLPQIVRNALWKLNGKPLCNVYYFGLTALRILLHVYDFINDTLPEPYYDPDGYQNMSLKFHSKFGNIMMAFIVVVLAFVVYLQPKCQKRN</sequence>
<dbReference type="EMBL" id="CM039431">
    <property type="protein sequence ID" value="KAI4338184.1"/>
    <property type="molecule type" value="Genomic_DNA"/>
</dbReference>
<evidence type="ECO:0000313" key="1">
    <source>
        <dbReference type="EMBL" id="KAI4338184.1"/>
    </source>
</evidence>
<organism evidence="1 2">
    <name type="scientific">Bauhinia variegata</name>
    <name type="common">Purple orchid tree</name>
    <name type="synonym">Phanera variegata</name>
    <dbReference type="NCBI Taxonomy" id="167791"/>
    <lineage>
        <taxon>Eukaryota</taxon>
        <taxon>Viridiplantae</taxon>
        <taxon>Streptophyta</taxon>
        <taxon>Embryophyta</taxon>
        <taxon>Tracheophyta</taxon>
        <taxon>Spermatophyta</taxon>
        <taxon>Magnoliopsida</taxon>
        <taxon>eudicotyledons</taxon>
        <taxon>Gunneridae</taxon>
        <taxon>Pentapetalae</taxon>
        <taxon>rosids</taxon>
        <taxon>fabids</taxon>
        <taxon>Fabales</taxon>
        <taxon>Fabaceae</taxon>
        <taxon>Cercidoideae</taxon>
        <taxon>Cercideae</taxon>
        <taxon>Bauhiniinae</taxon>
        <taxon>Bauhinia</taxon>
    </lineage>
</organism>